<dbReference type="OrthoDB" id="9813275at2"/>
<dbReference type="EMBL" id="UGJJ01000001">
    <property type="protein sequence ID" value="STR00829.1"/>
    <property type="molecule type" value="Genomic_DNA"/>
</dbReference>
<dbReference type="InterPro" id="IPR045057">
    <property type="entry name" value="Gcn5-rel_NAT"/>
</dbReference>
<dbReference type="RefSeq" id="WP_115308049.1">
    <property type="nucleotide sequence ID" value="NZ_UGJJ01000001.1"/>
</dbReference>
<dbReference type="PROSITE" id="PS51729">
    <property type="entry name" value="GNAT_YJDJ"/>
    <property type="match status" value="1"/>
</dbReference>
<keyword evidence="3" id="KW-1185">Reference proteome</keyword>
<gene>
    <name evidence="2" type="ORF">NCTC13336_01053</name>
</gene>
<name>A0A377R158_9NEIS</name>
<dbReference type="InterPro" id="IPR031165">
    <property type="entry name" value="GNAT_YJDJ"/>
</dbReference>
<evidence type="ECO:0000313" key="2">
    <source>
        <dbReference type="EMBL" id="STR00829.1"/>
    </source>
</evidence>
<proteinExistence type="predicted"/>
<accession>A0A377R158</accession>
<dbReference type="GO" id="GO:0016740">
    <property type="term" value="F:transferase activity"/>
    <property type="evidence" value="ECO:0007669"/>
    <property type="project" value="UniProtKB-KW"/>
</dbReference>
<dbReference type="AlphaFoldDB" id="A0A377R158"/>
<dbReference type="Gene3D" id="3.40.630.30">
    <property type="match status" value="1"/>
</dbReference>
<dbReference type="PANTHER" id="PTHR31435:SF9">
    <property type="entry name" value="PROTEIN NATD1"/>
    <property type="match status" value="1"/>
</dbReference>
<dbReference type="Proteomes" id="UP000254293">
    <property type="component" value="Unassembled WGS sequence"/>
</dbReference>
<reference evidence="2 3" key="1">
    <citation type="submission" date="2018-06" db="EMBL/GenBank/DDBJ databases">
        <authorList>
            <consortium name="Pathogen Informatics"/>
            <person name="Doyle S."/>
        </authorList>
    </citation>
    <scope>NUCLEOTIDE SEQUENCE [LARGE SCALE GENOMIC DNA]</scope>
    <source>
        <strain evidence="2 3">NCTC13336</strain>
    </source>
</reference>
<dbReference type="SUPFAM" id="SSF55729">
    <property type="entry name" value="Acyl-CoA N-acyltransferases (Nat)"/>
    <property type="match status" value="1"/>
</dbReference>
<organism evidence="2 3">
    <name type="scientific">Kingella potus</name>
    <dbReference type="NCBI Taxonomy" id="265175"/>
    <lineage>
        <taxon>Bacteria</taxon>
        <taxon>Pseudomonadati</taxon>
        <taxon>Pseudomonadota</taxon>
        <taxon>Betaproteobacteria</taxon>
        <taxon>Neisseriales</taxon>
        <taxon>Neisseriaceae</taxon>
        <taxon>Kingella</taxon>
    </lineage>
</organism>
<feature type="domain" description="N-acetyltransferase" evidence="1">
    <location>
        <begin position="8"/>
        <end position="91"/>
    </location>
</feature>
<evidence type="ECO:0000313" key="3">
    <source>
        <dbReference type="Proteomes" id="UP000254293"/>
    </source>
</evidence>
<dbReference type="InterPro" id="IPR016181">
    <property type="entry name" value="Acyl_CoA_acyltransferase"/>
</dbReference>
<dbReference type="PANTHER" id="PTHR31435">
    <property type="entry name" value="PROTEIN NATD1"/>
    <property type="match status" value="1"/>
</dbReference>
<evidence type="ECO:0000259" key="1">
    <source>
        <dbReference type="PROSITE" id="PS51729"/>
    </source>
</evidence>
<protein>
    <submittedName>
        <fullName evidence="2">Acetyltransferase (GNAT) family</fullName>
    </submittedName>
</protein>
<keyword evidence="2" id="KW-0808">Transferase</keyword>
<sequence>MEQAPQAVHLPAQCRFRIEIGGREAGYIAYEEQNGAWNVVHTEVSPDFRGRGIAAMLVGALTEHAAARNIPLTAECCYAARFIAQKQTFPR</sequence>
<dbReference type="CDD" id="cd04301">
    <property type="entry name" value="NAT_SF"/>
    <property type="match status" value="1"/>
</dbReference>
<dbReference type="Pfam" id="PF14542">
    <property type="entry name" value="Acetyltransf_CG"/>
    <property type="match status" value="1"/>
</dbReference>